<reference evidence="3 4" key="1">
    <citation type="submission" date="2019-06" db="EMBL/GenBank/DDBJ databases">
        <title>Sequencing the genomes of 1000 actinobacteria strains.</title>
        <authorList>
            <person name="Klenk H.-P."/>
        </authorList>
    </citation>
    <scope>NUCLEOTIDE SEQUENCE [LARGE SCALE GENOMIC DNA]</scope>
    <source>
        <strain evidence="3 4">DSM 21776</strain>
    </source>
</reference>
<keyword evidence="2" id="KW-0472">Membrane</keyword>
<dbReference type="OrthoDB" id="9792788at2"/>
<dbReference type="GO" id="GO:0016020">
    <property type="term" value="C:membrane"/>
    <property type="evidence" value="ECO:0007669"/>
    <property type="project" value="InterPro"/>
</dbReference>
<accession>A0A543PV08</accession>
<evidence type="ECO:0000313" key="3">
    <source>
        <dbReference type="EMBL" id="TQN47914.1"/>
    </source>
</evidence>
<dbReference type="EMBL" id="VFQF01000001">
    <property type="protein sequence ID" value="TQN47914.1"/>
    <property type="molecule type" value="Genomic_DNA"/>
</dbReference>
<protein>
    <submittedName>
        <fullName evidence="3">UPF0716 protein FxsA</fullName>
    </submittedName>
</protein>
<feature type="transmembrane region" description="Helical" evidence="2">
    <location>
        <begin position="89"/>
        <end position="114"/>
    </location>
</feature>
<feature type="transmembrane region" description="Helical" evidence="2">
    <location>
        <begin position="17"/>
        <end position="36"/>
    </location>
</feature>
<name>A0A543PV08_9MICO</name>
<dbReference type="Proteomes" id="UP000320085">
    <property type="component" value="Unassembled WGS sequence"/>
</dbReference>
<dbReference type="InterPro" id="IPR007313">
    <property type="entry name" value="FxsA"/>
</dbReference>
<evidence type="ECO:0000256" key="2">
    <source>
        <dbReference type="SAM" id="Phobius"/>
    </source>
</evidence>
<keyword evidence="2" id="KW-0812">Transmembrane</keyword>
<evidence type="ECO:0000313" key="4">
    <source>
        <dbReference type="Proteomes" id="UP000320085"/>
    </source>
</evidence>
<sequence length="178" mass="19172">MTTAPGARRRRLRPTRVAAVALLLVPILEIMVMVAVGQAIGGWWTFLLVIATSALGAWIVTREGGRAWRALGQALREGRMPARELADGIVVLVGGTLLLIPGFITDVAGLLLVLPFTRPIARALLASVIGRHLLAQVEVFGATTVTDRPTWEQQETPHGPQRSESSTEVVEGEIIDED</sequence>
<feature type="region of interest" description="Disordered" evidence="1">
    <location>
        <begin position="148"/>
        <end position="178"/>
    </location>
</feature>
<evidence type="ECO:0000256" key="1">
    <source>
        <dbReference type="SAM" id="MobiDB-lite"/>
    </source>
</evidence>
<dbReference type="AlphaFoldDB" id="A0A543PV08"/>
<feature type="compositionally biased region" description="Polar residues" evidence="1">
    <location>
        <begin position="148"/>
        <end position="168"/>
    </location>
</feature>
<organism evidence="3 4">
    <name type="scientific">Humibacillus xanthopallidus</name>
    <dbReference type="NCBI Taxonomy" id="412689"/>
    <lineage>
        <taxon>Bacteria</taxon>
        <taxon>Bacillati</taxon>
        <taxon>Actinomycetota</taxon>
        <taxon>Actinomycetes</taxon>
        <taxon>Micrococcales</taxon>
        <taxon>Intrasporangiaceae</taxon>
        <taxon>Humibacillus</taxon>
    </lineage>
</organism>
<dbReference type="PANTHER" id="PTHR35335">
    <property type="entry name" value="UPF0716 PROTEIN FXSA"/>
    <property type="match status" value="1"/>
</dbReference>
<comment type="caution">
    <text evidence="3">The sequence shown here is derived from an EMBL/GenBank/DDBJ whole genome shotgun (WGS) entry which is preliminary data.</text>
</comment>
<dbReference type="PANTHER" id="PTHR35335:SF1">
    <property type="entry name" value="UPF0716 PROTEIN FXSA"/>
    <property type="match status" value="1"/>
</dbReference>
<gene>
    <name evidence="3" type="ORF">FHX52_1033</name>
</gene>
<dbReference type="NCBIfam" id="NF008528">
    <property type="entry name" value="PRK11463.1-2"/>
    <property type="match status" value="1"/>
</dbReference>
<feature type="transmembrane region" description="Helical" evidence="2">
    <location>
        <begin position="42"/>
        <end position="61"/>
    </location>
</feature>
<dbReference type="RefSeq" id="WP_141820496.1">
    <property type="nucleotide sequence ID" value="NZ_BAAAQC010000016.1"/>
</dbReference>
<keyword evidence="2" id="KW-1133">Transmembrane helix</keyword>
<proteinExistence type="predicted"/>
<dbReference type="Pfam" id="PF04186">
    <property type="entry name" value="FxsA"/>
    <property type="match status" value="1"/>
</dbReference>